<sequence length="232" mass="25501">MRIPLATVRPGWWLDAACLAVLLALTTALAQGAGWLLDLDLAVRDAADASRPDWAAWVLGQVFNRLGGGTPLMVLCLLIALWRGWRGNGLLNIWPPMTVVAGYLLTGLAIKPLKVWSHRLPPRDPANDPAFFAAPHPGFSGGPANESFPSGHMVNTFVWYTILVILLSPWLSRRWRRVVRVVPVVVVTFTTVYLGYHWVTDSAAGILIGVLLSRLINRVDWAALPGWPHPRG</sequence>
<dbReference type="RefSeq" id="WP_197005843.1">
    <property type="nucleotide sequence ID" value="NZ_BONS01000012.1"/>
</dbReference>
<feature type="transmembrane region" description="Helical" evidence="1">
    <location>
        <begin position="89"/>
        <end position="110"/>
    </location>
</feature>
<feature type="transmembrane region" description="Helical" evidence="1">
    <location>
        <begin position="54"/>
        <end position="82"/>
    </location>
</feature>
<keyword evidence="1" id="KW-0472">Membrane</keyword>
<evidence type="ECO:0000313" key="3">
    <source>
        <dbReference type="EMBL" id="MBG6139159.1"/>
    </source>
</evidence>
<accession>A0A8J7KLB9</accession>
<gene>
    <name evidence="3" type="ORF">IW245_005353</name>
</gene>
<dbReference type="AlphaFoldDB" id="A0A8J7KLB9"/>
<dbReference type="InterPro" id="IPR036938">
    <property type="entry name" value="PAP2/HPO_sf"/>
</dbReference>
<comment type="caution">
    <text evidence="3">The sequence shown here is derived from an EMBL/GenBank/DDBJ whole genome shotgun (WGS) entry which is preliminary data.</text>
</comment>
<dbReference type="SMART" id="SM00014">
    <property type="entry name" value="acidPPc"/>
    <property type="match status" value="1"/>
</dbReference>
<dbReference type="EMBL" id="JADOUF010000001">
    <property type="protein sequence ID" value="MBG6139159.1"/>
    <property type="molecule type" value="Genomic_DNA"/>
</dbReference>
<dbReference type="InterPro" id="IPR000326">
    <property type="entry name" value="PAP2/HPO"/>
</dbReference>
<keyword evidence="1" id="KW-1133">Transmembrane helix</keyword>
<keyword evidence="4" id="KW-1185">Reference proteome</keyword>
<proteinExistence type="predicted"/>
<dbReference type="SUPFAM" id="SSF48317">
    <property type="entry name" value="Acid phosphatase/Vanadium-dependent haloperoxidase"/>
    <property type="match status" value="1"/>
</dbReference>
<evidence type="ECO:0000256" key="1">
    <source>
        <dbReference type="SAM" id="Phobius"/>
    </source>
</evidence>
<dbReference type="Proteomes" id="UP000622552">
    <property type="component" value="Unassembled WGS sequence"/>
</dbReference>
<feature type="transmembrane region" description="Helical" evidence="1">
    <location>
        <begin position="178"/>
        <end position="196"/>
    </location>
</feature>
<feature type="transmembrane region" description="Helical" evidence="1">
    <location>
        <begin position="153"/>
        <end position="171"/>
    </location>
</feature>
<name>A0A8J7KLB9_9ACTN</name>
<keyword evidence="1" id="KW-0812">Transmembrane</keyword>
<protein>
    <submittedName>
        <fullName evidence="3">Membrane-associated phospholipid phosphatase</fullName>
    </submittedName>
</protein>
<evidence type="ECO:0000313" key="4">
    <source>
        <dbReference type="Proteomes" id="UP000622552"/>
    </source>
</evidence>
<evidence type="ECO:0000259" key="2">
    <source>
        <dbReference type="SMART" id="SM00014"/>
    </source>
</evidence>
<organism evidence="3 4">
    <name type="scientific">Longispora fulva</name>
    <dbReference type="NCBI Taxonomy" id="619741"/>
    <lineage>
        <taxon>Bacteria</taxon>
        <taxon>Bacillati</taxon>
        <taxon>Actinomycetota</taxon>
        <taxon>Actinomycetes</taxon>
        <taxon>Micromonosporales</taxon>
        <taxon>Micromonosporaceae</taxon>
        <taxon>Longispora</taxon>
    </lineage>
</organism>
<feature type="domain" description="Phosphatidic acid phosphatase type 2/haloperoxidase" evidence="2">
    <location>
        <begin position="88"/>
        <end position="217"/>
    </location>
</feature>
<dbReference type="Pfam" id="PF01569">
    <property type="entry name" value="PAP2"/>
    <property type="match status" value="1"/>
</dbReference>
<reference evidence="3" key="1">
    <citation type="submission" date="2020-11" db="EMBL/GenBank/DDBJ databases">
        <title>Sequencing the genomes of 1000 actinobacteria strains.</title>
        <authorList>
            <person name="Klenk H.-P."/>
        </authorList>
    </citation>
    <scope>NUCLEOTIDE SEQUENCE</scope>
    <source>
        <strain evidence="3">DSM 45356</strain>
    </source>
</reference>
<dbReference type="Gene3D" id="1.20.144.10">
    <property type="entry name" value="Phosphatidic acid phosphatase type 2/haloperoxidase"/>
    <property type="match status" value="1"/>
</dbReference>